<accession>A0A498IP54</accession>
<dbReference type="Proteomes" id="UP000290289">
    <property type="component" value="Chromosome 11"/>
</dbReference>
<sequence length="176" mass="19665">MCWATLHRKSQNHSFALFKPDPTDRIWRHLVILCLGVVVVDVVRGMVVRRVDGLQVERELTGGVPGGQSGVWVRDYREIRLLIVPNGFLLPNNQVNIKVYVDLRVGDVIRFGLLGSAIKGRTQCTRLPLYAGSGRGECRLTLPPFMERLLPSLEPQTYRSWAKALAIAPSATSGYI</sequence>
<keyword evidence="1" id="KW-0812">Transmembrane</keyword>
<evidence type="ECO:0000256" key="1">
    <source>
        <dbReference type="SAM" id="Phobius"/>
    </source>
</evidence>
<protein>
    <submittedName>
        <fullName evidence="2">Uncharacterized protein</fullName>
    </submittedName>
</protein>
<reference evidence="2 3" key="1">
    <citation type="submission" date="2018-10" db="EMBL/GenBank/DDBJ databases">
        <title>A high-quality apple genome assembly.</title>
        <authorList>
            <person name="Hu J."/>
        </authorList>
    </citation>
    <scope>NUCLEOTIDE SEQUENCE [LARGE SCALE GENOMIC DNA]</scope>
    <source>
        <strain evidence="3">cv. HFTH1</strain>
        <tissue evidence="2">Young leaf</tissue>
    </source>
</reference>
<evidence type="ECO:0000313" key="3">
    <source>
        <dbReference type="Proteomes" id="UP000290289"/>
    </source>
</evidence>
<evidence type="ECO:0000313" key="2">
    <source>
        <dbReference type="EMBL" id="RXH83905.1"/>
    </source>
</evidence>
<gene>
    <name evidence="2" type="ORF">DVH24_013150</name>
</gene>
<proteinExistence type="predicted"/>
<name>A0A498IP54_MALDO</name>
<keyword evidence="1" id="KW-0472">Membrane</keyword>
<dbReference type="EMBL" id="RDQH01000337">
    <property type="protein sequence ID" value="RXH83905.1"/>
    <property type="molecule type" value="Genomic_DNA"/>
</dbReference>
<keyword evidence="3" id="KW-1185">Reference proteome</keyword>
<dbReference type="AlphaFoldDB" id="A0A498IP54"/>
<organism evidence="2 3">
    <name type="scientific">Malus domestica</name>
    <name type="common">Apple</name>
    <name type="synonym">Pyrus malus</name>
    <dbReference type="NCBI Taxonomy" id="3750"/>
    <lineage>
        <taxon>Eukaryota</taxon>
        <taxon>Viridiplantae</taxon>
        <taxon>Streptophyta</taxon>
        <taxon>Embryophyta</taxon>
        <taxon>Tracheophyta</taxon>
        <taxon>Spermatophyta</taxon>
        <taxon>Magnoliopsida</taxon>
        <taxon>eudicotyledons</taxon>
        <taxon>Gunneridae</taxon>
        <taxon>Pentapetalae</taxon>
        <taxon>rosids</taxon>
        <taxon>fabids</taxon>
        <taxon>Rosales</taxon>
        <taxon>Rosaceae</taxon>
        <taxon>Amygdaloideae</taxon>
        <taxon>Maleae</taxon>
        <taxon>Malus</taxon>
    </lineage>
</organism>
<comment type="caution">
    <text evidence="2">The sequence shown here is derived from an EMBL/GenBank/DDBJ whole genome shotgun (WGS) entry which is preliminary data.</text>
</comment>
<feature type="transmembrane region" description="Helical" evidence="1">
    <location>
        <begin position="26"/>
        <end position="43"/>
    </location>
</feature>
<keyword evidence="1" id="KW-1133">Transmembrane helix</keyword>